<dbReference type="eggNOG" id="COG0666">
    <property type="taxonomic scope" value="Bacteria"/>
</dbReference>
<evidence type="ECO:0000313" key="1">
    <source>
        <dbReference type="EMBL" id="CDZ76988.1"/>
    </source>
</evidence>
<dbReference type="Proteomes" id="UP000044071">
    <property type="component" value="Unassembled WGS sequence"/>
</dbReference>
<dbReference type="OrthoDB" id="5654282at2"/>
<dbReference type="EMBL" id="CCSB01000001">
    <property type="protein sequence ID" value="CDZ76988.1"/>
    <property type="molecule type" value="Genomic_DNA"/>
</dbReference>
<accession>A0A078KZ48</accession>
<dbReference type="AlphaFoldDB" id="A0A078KZ48"/>
<dbReference type="RefSeq" id="WP_043873409.1">
    <property type="nucleotide sequence ID" value="NZ_CCVW01000001.1"/>
</dbReference>
<protein>
    <submittedName>
        <fullName evidence="1">Uncharacterized protein</fullName>
    </submittedName>
</protein>
<organism evidence="1 2">
    <name type="scientific">Legionella massiliensis</name>
    <dbReference type="NCBI Taxonomy" id="1034943"/>
    <lineage>
        <taxon>Bacteria</taxon>
        <taxon>Pseudomonadati</taxon>
        <taxon>Pseudomonadota</taxon>
        <taxon>Gammaproteobacteria</taxon>
        <taxon>Legionellales</taxon>
        <taxon>Legionellaceae</taxon>
        <taxon>Legionella</taxon>
    </lineage>
</organism>
<dbReference type="STRING" id="1034943.BN59_01267"/>
<name>A0A078KZ48_9GAMM</name>
<gene>
    <name evidence="1" type="ORF">BN59_01267</name>
</gene>
<evidence type="ECO:0000313" key="2">
    <source>
        <dbReference type="Proteomes" id="UP000044071"/>
    </source>
</evidence>
<keyword evidence="2" id="KW-1185">Reference proteome</keyword>
<reference evidence="1 2" key="1">
    <citation type="submission" date="2014-06" db="EMBL/GenBank/DDBJ databases">
        <authorList>
            <person name="Urmite Genomes Urmite Genomes"/>
        </authorList>
    </citation>
    <scope>NUCLEOTIDE SEQUENCE [LARGE SCALE GENOMIC DNA]</scope>
</reference>
<sequence>MSAIELIRKRLQERGINAEVPNRVIGFMILERTGYFDFPEYHLDTAFNPGLIRASFEIRPAQTGVSSPEIARQLYNSQVRVMDYFDSASSQYRFPNQTGFYFHISNEEVEEAVVNSSFYLALGDLSQLSLRELIKIEDNLELYRNYFNQHVASALQHNVRAFIQQNFTKVQVRQARAYAEKEDELRNAMLQQEYRFDEAFVRLDKKVSELMLKAAELTFIGDSSQKNDDFRLGYERVASLANDLSTNLSEERRTFFRINPNLPGLRLFRIRCEHYIDVVEEEFAKYRQAGVWYDELHPIVRGLLDCCRALAGVVAALTVVPAVLVEIYAPHGFLGTFFQRPKTDSLKKLESFEHDILGEGGVIDELKRVVAPRR</sequence>
<proteinExistence type="predicted"/>